<name>A0A1G2QE77_9BACT</name>
<feature type="domain" description="CYTH" evidence="1">
    <location>
        <begin position="2"/>
        <end position="173"/>
    </location>
</feature>
<reference evidence="2 3" key="1">
    <citation type="journal article" date="2016" name="Nat. Commun.">
        <title>Thousands of microbial genomes shed light on interconnected biogeochemical processes in an aquifer system.</title>
        <authorList>
            <person name="Anantharaman K."/>
            <person name="Brown C.T."/>
            <person name="Hug L.A."/>
            <person name="Sharon I."/>
            <person name="Castelle C.J."/>
            <person name="Probst A.J."/>
            <person name="Thomas B.C."/>
            <person name="Singh A."/>
            <person name="Wilkins M.J."/>
            <person name="Karaoz U."/>
            <person name="Brodie E.L."/>
            <person name="Williams K.H."/>
            <person name="Hubbard S.S."/>
            <person name="Banfield J.F."/>
        </authorList>
    </citation>
    <scope>NUCLEOTIDE SEQUENCE [LARGE SCALE GENOMIC DNA]</scope>
</reference>
<dbReference type="Proteomes" id="UP000177043">
    <property type="component" value="Unassembled WGS sequence"/>
</dbReference>
<protein>
    <recommendedName>
        <fullName evidence="1">CYTH domain-containing protein</fullName>
    </recommendedName>
</protein>
<evidence type="ECO:0000313" key="3">
    <source>
        <dbReference type="Proteomes" id="UP000177043"/>
    </source>
</evidence>
<dbReference type="InterPro" id="IPR033469">
    <property type="entry name" value="CYTH-like_dom_sf"/>
</dbReference>
<dbReference type="EMBL" id="MHTJ01000004">
    <property type="protein sequence ID" value="OHA58272.1"/>
    <property type="molecule type" value="Genomic_DNA"/>
</dbReference>
<dbReference type="InterPro" id="IPR008173">
    <property type="entry name" value="Adenylyl_cyclase_CyaB"/>
</dbReference>
<dbReference type="PROSITE" id="PS51707">
    <property type="entry name" value="CYTH"/>
    <property type="match status" value="1"/>
</dbReference>
<comment type="caution">
    <text evidence="2">The sequence shown here is derived from an EMBL/GenBank/DDBJ whole genome shotgun (WGS) entry which is preliminary data.</text>
</comment>
<accession>A0A1G2QE77</accession>
<dbReference type="Gene3D" id="2.40.320.10">
    <property type="entry name" value="Hypothetical Protein Pfu-838710-001"/>
    <property type="match status" value="1"/>
</dbReference>
<dbReference type="AlphaFoldDB" id="A0A1G2QE77"/>
<dbReference type="Pfam" id="PF01928">
    <property type="entry name" value="CYTH"/>
    <property type="match status" value="1"/>
</dbReference>
<organism evidence="2 3">
    <name type="scientific">Candidatus Vogelbacteria bacterium RIFOXYD1_FULL_44_32</name>
    <dbReference type="NCBI Taxonomy" id="1802438"/>
    <lineage>
        <taxon>Bacteria</taxon>
        <taxon>Candidatus Vogeliibacteriota</taxon>
    </lineage>
</organism>
<proteinExistence type="predicted"/>
<evidence type="ECO:0000313" key="2">
    <source>
        <dbReference type="EMBL" id="OHA58272.1"/>
    </source>
</evidence>
<gene>
    <name evidence="2" type="ORF">A2571_03385</name>
</gene>
<dbReference type="CDD" id="cd07890">
    <property type="entry name" value="CYTH-like_AC_IV-like"/>
    <property type="match status" value="1"/>
</dbReference>
<evidence type="ECO:0000259" key="1">
    <source>
        <dbReference type="PROSITE" id="PS51707"/>
    </source>
</evidence>
<dbReference type="SUPFAM" id="SSF55154">
    <property type="entry name" value="CYTH-like phosphatases"/>
    <property type="match status" value="1"/>
</dbReference>
<sequence>MNTEIEAKFLNIDHDDIRRRLTAAGATCVSPMRLMRRAIIDYPDRRLQIGPPNSYIRVRDEGDKVTLTYKQFSSLSVAGAEEVEVVVDLFEDTIKVFTSIGLEVVSLQESKRETWECDGCEVVLDEWPWLSPYIEIEGDSEGELKMLAAKLALDWSSAVFGDVMVAYRAEYPNLIADQTVGKLPEVKFDVPPPEFMKK</sequence>
<dbReference type="STRING" id="1802438.A2571_03385"/>
<dbReference type="InterPro" id="IPR023577">
    <property type="entry name" value="CYTH_domain"/>
</dbReference>